<dbReference type="Proteomes" id="UP000003786">
    <property type="component" value="Chromosome 4"/>
</dbReference>
<evidence type="ECO:0000313" key="3">
    <source>
        <dbReference type="Proteomes" id="UP000003786"/>
    </source>
</evidence>
<keyword evidence="1" id="KW-0732">Signal</keyword>
<dbReference type="EMBL" id="AP011949">
    <property type="protein sequence ID" value="BAM42444.1"/>
    <property type="molecule type" value="Genomic_DNA"/>
</dbReference>
<dbReference type="Pfam" id="PF04385">
    <property type="entry name" value="FAINT"/>
    <property type="match status" value="2"/>
</dbReference>
<dbReference type="InterPro" id="IPR007480">
    <property type="entry name" value="DUF529"/>
</dbReference>
<evidence type="ECO:0000256" key="1">
    <source>
        <dbReference type="SAM" id="SignalP"/>
    </source>
</evidence>
<dbReference type="RefSeq" id="XP_009692745.1">
    <property type="nucleotide sequence ID" value="XM_009694450.1"/>
</dbReference>
<feature type="signal peptide" evidence="1">
    <location>
        <begin position="1"/>
        <end position="20"/>
    </location>
</feature>
<accession>J7MF54</accession>
<name>J7MF54_THEOR</name>
<dbReference type="KEGG" id="tot:TOT_040000811"/>
<dbReference type="VEuPathDB" id="PiroplasmaDB:TOT_040000811"/>
<dbReference type="GeneID" id="20716853"/>
<proteinExistence type="predicted"/>
<evidence type="ECO:0000313" key="2">
    <source>
        <dbReference type="EMBL" id="BAM42444.1"/>
    </source>
</evidence>
<organism evidence="2 3">
    <name type="scientific">Theileria orientalis strain Shintoku</name>
    <dbReference type="NCBI Taxonomy" id="869250"/>
    <lineage>
        <taxon>Eukaryota</taxon>
        <taxon>Sar</taxon>
        <taxon>Alveolata</taxon>
        <taxon>Apicomplexa</taxon>
        <taxon>Aconoidasida</taxon>
        <taxon>Piroplasmida</taxon>
        <taxon>Theileriidae</taxon>
        <taxon>Theileria</taxon>
    </lineage>
</organism>
<sequence>MNLPFKFIFIIFYFLSRNKQNIVVCVGNTYPGGQNEITDLILQSEPRGLEIVTEGSTGPNDATKYNFRRVGENETHYIFKKGVKCTEVRAQGSTVWKVKKGGFYPGAVSFYEPDEIAINFSNDLIVLYYRRSKWRFREELLESEIESLKQPPNLNNTGIVLNIGSIINGDLFNFIREENLDSFTPKEGHFFKILRQNRSMIWSTTNPNQYANAIHILYKKSAFISQVNRRWKIIEFKPEPEYLELENNLITLDIKQKKTTDCIKFGVYPGFIKFIATNINIFNKIIDGCNTIWEPKNGKYSKTVTVKTTGKGIKTVRVFNIDDEIEDIEIKFQLVDVDISRTESTAEIDYQDNGFSKIYEPKDGFFFKSINEKGDVIWRSEELCDHGHKVEVREVNGIRKAYIYVYEAGVIKKYQNEGVAPGAGSYSPSPASLMGPYRKNLSTNEDLCII</sequence>
<dbReference type="AlphaFoldDB" id="J7MF54"/>
<protein>
    <recommendedName>
        <fullName evidence="4">SfiI-subtelomeric related protein family member</fullName>
    </recommendedName>
</protein>
<dbReference type="eggNOG" id="ENOG502RVPU">
    <property type="taxonomic scope" value="Eukaryota"/>
</dbReference>
<reference evidence="2 3" key="1">
    <citation type="journal article" date="2012" name="MBio">
        <title>Comparative genome analysis of three eukaryotic parasites with differing abilities to transform leukocytes reveals key mediators of Theileria-induced leukocyte transformation.</title>
        <authorList>
            <person name="Hayashida K."/>
            <person name="Hara Y."/>
            <person name="Abe T."/>
            <person name="Yamasaki C."/>
            <person name="Toyoda A."/>
            <person name="Kosuge T."/>
            <person name="Suzuki Y."/>
            <person name="Sato Y."/>
            <person name="Kawashima S."/>
            <person name="Katayama T."/>
            <person name="Wakaguri H."/>
            <person name="Inoue N."/>
            <person name="Homma K."/>
            <person name="Tada-Umezaki M."/>
            <person name="Yagi Y."/>
            <person name="Fujii Y."/>
            <person name="Habara T."/>
            <person name="Kanehisa M."/>
            <person name="Watanabe H."/>
            <person name="Ito K."/>
            <person name="Gojobori T."/>
            <person name="Sugawara H."/>
            <person name="Imanishi T."/>
            <person name="Weir W."/>
            <person name="Gardner M."/>
            <person name="Pain A."/>
            <person name="Shiels B."/>
            <person name="Hattori M."/>
            <person name="Nene V."/>
            <person name="Sugimoto C."/>
        </authorList>
    </citation>
    <scope>NUCLEOTIDE SEQUENCE [LARGE SCALE GENOMIC DNA]</scope>
    <source>
        <strain evidence="2 3">Shintoku</strain>
    </source>
</reference>
<keyword evidence="3" id="KW-1185">Reference proteome</keyword>
<feature type="chain" id="PRO_5003795916" description="SfiI-subtelomeric related protein family member" evidence="1">
    <location>
        <begin position="21"/>
        <end position="450"/>
    </location>
</feature>
<gene>
    <name evidence="2" type="ORF">TOT_040000811</name>
</gene>
<evidence type="ECO:0008006" key="4">
    <source>
        <dbReference type="Google" id="ProtNLM"/>
    </source>
</evidence>